<feature type="region of interest" description="Disordered" evidence="3">
    <location>
        <begin position="39"/>
        <end position="59"/>
    </location>
</feature>
<keyword evidence="4" id="KW-0732">Signal</keyword>
<proteinExistence type="predicted"/>
<evidence type="ECO:0000313" key="6">
    <source>
        <dbReference type="EMBL" id="GAA3230136.1"/>
    </source>
</evidence>
<dbReference type="CDD" id="cd00063">
    <property type="entry name" value="FN3"/>
    <property type="match status" value="1"/>
</dbReference>
<evidence type="ECO:0000259" key="5">
    <source>
        <dbReference type="PROSITE" id="PS50022"/>
    </source>
</evidence>
<dbReference type="Pfam" id="PF22816">
    <property type="entry name" value="CatAgl_D2"/>
    <property type="match status" value="1"/>
</dbReference>
<keyword evidence="2" id="KW-0624">Polysaccharide degradation</keyword>
<evidence type="ECO:0000313" key="7">
    <source>
        <dbReference type="Proteomes" id="UP001501237"/>
    </source>
</evidence>
<dbReference type="Pfam" id="PF00754">
    <property type="entry name" value="F5_F8_type_C"/>
    <property type="match status" value="1"/>
</dbReference>
<dbReference type="InterPro" id="IPR013783">
    <property type="entry name" value="Ig-like_fold"/>
</dbReference>
<organism evidence="6 7">
    <name type="scientific">Actinocorallia longicatena</name>
    <dbReference type="NCBI Taxonomy" id="111803"/>
    <lineage>
        <taxon>Bacteria</taxon>
        <taxon>Bacillati</taxon>
        <taxon>Actinomycetota</taxon>
        <taxon>Actinomycetes</taxon>
        <taxon>Streptosporangiales</taxon>
        <taxon>Thermomonosporaceae</taxon>
        <taxon>Actinocorallia</taxon>
    </lineage>
</organism>
<evidence type="ECO:0000256" key="3">
    <source>
        <dbReference type="SAM" id="MobiDB-lite"/>
    </source>
</evidence>
<comment type="caution">
    <text evidence="6">The sequence shown here is derived from an EMBL/GenBank/DDBJ whole genome shotgun (WGS) entry which is preliminary data.</text>
</comment>
<dbReference type="InterPro" id="IPR003961">
    <property type="entry name" value="FN3_dom"/>
</dbReference>
<feature type="domain" description="F5/8 type C" evidence="5">
    <location>
        <begin position="22"/>
        <end position="167"/>
    </location>
</feature>
<dbReference type="SUPFAM" id="SSF51126">
    <property type="entry name" value="Pectin lyase-like"/>
    <property type="match status" value="1"/>
</dbReference>
<feature type="signal peptide" evidence="4">
    <location>
        <begin position="1"/>
        <end position="28"/>
    </location>
</feature>
<keyword evidence="1" id="KW-0378">Hydrolase</keyword>
<dbReference type="Pfam" id="PF07705">
    <property type="entry name" value="CARDB"/>
    <property type="match status" value="1"/>
</dbReference>
<gene>
    <name evidence="6" type="ORF">GCM10010468_60420</name>
</gene>
<dbReference type="SMART" id="SM00710">
    <property type="entry name" value="PbH1"/>
    <property type="match status" value="5"/>
</dbReference>
<dbReference type="InterPro" id="IPR011050">
    <property type="entry name" value="Pectin_lyase_fold/virulence"/>
</dbReference>
<feature type="chain" id="PRO_5047521772" evidence="4">
    <location>
        <begin position="29"/>
        <end position="1191"/>
    </location>
</feature>
<dbReference type="Gene3D" id="2.60.120.260">
    <property type="entry name" value="Galactose-binding domain-like"/>
    <property type="match status" value="3"/>
</dbReference>
<dbReference type="SUPFAM" id="SSF49785">
    <property type="entry name" value="Galactose-binding domain-like"/>
    <property type="match status" value="2"/>
</dbReference>
<dbReference type="InterPro" id="IPR012334">
    <property type="entry name" value="Pectin_lyas_fold"/>
</dbReference>
<dbReference type="SUPFAM" id="SSF49265">
    <property type="entry name" value="Fibronectin type III"/>
    <property type="match status" value="1"/>
</dbReference>
<evidence type="ECO:0000256" key="4">
    <source>
        <dbReference type="SAM" id="SignalP"/>
    </source>
</evidence>
<dbReference type="RefSeq" id="WP_344835153.1">
    <property type="nucleotide sequence ID" value="NZ_BAAAUV010000020.1"/>
</dbReference>
<evidence type="ECO:0000256" key="1">
    <source>
        <dbReference type="ARBA" id="ARBA00023295"/>
    </source>
</evidence>
<feature type="domain" description="F5/8 type C" evidence="5">
    <location>
        <begin position="256"/>
        <end position="402"/>
    </location>
</feature>
<dbReference type="InterPro" id="IPR000421">
    <property type="entry name" value="FA58C"/>
</dbReference>
<evidence type="ECO:0000256" key="2">
    <source>
        <dbReference type="ARBA" id="ARBA00023326"/>
    </source>
</evidence>
<keyword evidence="7" id="KW-1185">Reference proteome</keyword>
<dbReference type="Proteomes" id="UP001501237">
    <property type="component" value="Unassembled WGS sequence"/>
</dbReference>
<dbReference type="InterPro" id="IPR006626">
    <property type="entry name" value="PbH1"/>
</dbReference>
<sequence>MRSRHSRLLLAIALAVPGTFVLTAPAAAAETNLALGRATSASTSTNPYNPPNVTDGDQGTYWESANNAFPQWVQIDLGSSVDTNKVVLKLPAANWGARTETLSVQGSTNGTSFTDLVGSGGRVFDPAANNTVTLNYGSTPTRYVRINVTGNTGWPAGQLSEVEVYGPSAGDQTAPTAPSGLAFTEQTPGQVKLTWGASSDLVGVTGYDVYANDQLRGSVAGNVLTYTDGQPTSATVSYTVRARDAAGNVSGNSNTVTRQGTGTFSNLAAGKPITASSTVFTFLGPNANDGSLATYWESAGGAYPATLAVDLGAKGVLDSVLVKLNPDQAWGARTQKIGVEGRNSSTGAWTTLAPTVDRNFTPSTGNSATIPVSGTYAQVRLVVTANSGAPGAQVAEYEVRGTPAPAADLTAGKVTWTPANPTEADAVTFSATVTNSGTAASEASKLDFLIGGQKVGASVNVGALAAGASATVTLNAGARPAGTYAVTAKADAADEIIELNETNNTGASASLVVAQVASSDIVPAATTWSPGNPQPGAAVSFAVTLGNLGTQATAGGAHAVTVEVLDANNAVVKTLSGSFTGAIAPGQTAGPIALPGTWTAGSGRYSVRTTVADDANEVAAKRANNTSTQGFYAGRGANLPFDHLEAEDAALSGGAALVGPNRKIGDLAGEASGRRAVTLNTTGSAVSFTTKSPTNTLVTRFSLPDSAGGGGITSTLNIYVNDVFLKAIDLTSRYTWMYGNEASPNNSPGSGGPRHIYDEANVLLGTTVPQGSKITLKKDAANTSTYAIDFVDTELATVVPNPDASKYAVPAGTTHQDVQNALDQVRQSSTLVGVYLPPGLYQTSNKFQVYGKAVKVVGAGPWFTRFTTPQGQENTDAGFRTEASSNGSTFSGFGFFGNYTSRIDGPGKVFDFTNVANMTVDDIWVEHMVCMFWGTNVDNSTIRNSRVRDTWADGVNLTNGSSNNTVSNVESRTSGDDSFALFPAIDGGGGQETGNVFENLTSSLTWRAAGLAVYGGAGNTFRNLLISDTLTYSGLTIATLQFGGIPALGFEAPNSVFENISLVRDGGHFWGQQTFPALWLFSGEFPFQAIRINNVDIVDPTYHGIMFQTKYAGGPLKPIQDLVLTNVRISGAQKSGDEFDAKSGFGIWVNEMPEAGQGPAVGSATFNGLTFANNFQNIKNTTSTFTIVQNP</sequence>
<dbReference type="SMART" id="SM00231">
    <property type="entry name" value="FA58C"/>
    <property type="match status" value="1"/>
</dbReference>
<dbReference type="EMBL" id="BAAAUV010000020">
    <property type="protein sequence ID" value="GAA3230136.1"/>
    <property type="molecule type" value="Genomic_DNA"/>
</dbReference>
<dbReference type="InterPro" id="IPR036116">
    <property type="entry name" value="FN3_sf"/>
</dbReference>
<dbReference type="CDD" id="cd14490">
    <property type="entry name" value="CBM6-CBM35-CBM36_like_1"/>
    <property type="match status" value="1"/>
</dbReference>
<reference evidence="7" key="1">
    <citation type="journal article" date="2019" name="Int. J. Syst. Evol. Microbiol.">
        <title>The Global Catalogue of Microorganisms (GCM) 10K type strain sequencing project: providing services to taxonomists for standard genome sequencing and annotation.</title>
        <authorList>
            <consortium name="The Broad Institute Genomics Platform"/>
            <consortium name="The Broad Institute Genome Sequencing Center for Infectious Disease"/>
            <person name="Wu L."/>
            <person name="Ma J."/>
        </authorList>
    </citation>
    <scope>NUCLEOTIDE SEQUENCE [LARGE SCALE GENOMIC DNA]</scope>
    <source>
        <strain evidence="7">JCM 9377</strain>
    </source>
</reference>
<dbReference type="InterPro" id="IPR033801">
    <property type="entry name" value="CBM6-CBM35-CBM36-like_1"/>
</dbReference>
<accession>A0ABP6QI50</accession>
<keyword evidence="2" id="KW-0119">Carbohydrate metabolism</keyword>
<dbReference type="Pfam" id="PF22815">
    <property type="entry name" value="CatAgl_D1"/>
    <property type="match status" value="1"/>
</dbReference>
<dbReference type="InterPro" id="IPR055149">
    <property type="entry name" value="Agl_cat_D2"/>
</dbReference>
<dbReference type="InterPro" id="IPR011635">
    <property type="entry name" value="CARDB"/>
</dbReference>
<name>A0ABP6QI50_9ACTN</name>
<keyword evidence="1" id="KW-0326">Glycosidase</keyword>
<dbReference type="InterPro" id="IPR008979">
    <property type="entry name" value="Galactose-bd-like_sf"/>
</dbReference>
<dbReference type="Gene3D" id="2.160.20.10">
    <property type="entry name" value="Single-stranded right-handed beta-helix, Pectin lyase-like"/>
    <property type="match status" value="1"/>
</dbReference>
<dbReference type="Gene3D" id="2.60.40.10">
    <property type="entry name" value="Immunoglobulins"/>
    <property type="match status" value="3"/>
</dbReference>
<dbReference type="PROSITE" id="PS50022">
    <property type="entry name" value="FA58C_3"/>
    <property type="match status" value="2"/>
</dbReference>
<protein>
    <submittedName>
        <fullName evidence="6">CARDB domain-containing protein</fullName>
    </submittedName>
</protein>
<dbReference type="Pfam" id="PF22633">
    <property type="entry name" value="F5_F8_type_C_2"/>
    <property type="match status" value="1"/>
</dbReference>